<dbReference type="OrthoDB" id="9797023at2"/>
<dbReference type="GO" id="GO:0008199">
    <property type="term" value="F:ferric iron binding"/>
    <property type="evidence" value="ECO:0007669"/>
    <property type="project" value="InterPro"/>
</dbReference>
<dbReference type="InterPro" id="IPR008331">
    <property type="entry name" value="Ferritin_DPS_dom"/>
</dbReference>
<evidence type="ECO:0000259" key="3">
    <source>
        <dbReference type="Pfam" id="PF00210"/>
    </source>
</evidence>
<dbReference type="SUPFAM" id="SSF47240">
    <property type="entry name" value="Ferritin-like"/>
    <property type="match status" value="1"/>
</dbReference>
<reference evidence="4 5" key="1">
    <citation type="submission" date="2019-02" db="EMBL/GenBank/DDBJ databases">
        <title>Deep-cultivation of Planctomycetes and their phenomic and genomic characterization uncovers novel biology.</title>
        <authorList>
            <person name="Wiegand S."/>
            <person name="Jogler M."/>
            <person name="Boedeker C."/>
            <person name="Pinto D."/>
            <person name="Vollmers J."/>
            <person name="Rivas-Marin E."/>
            <person name="Kohn T."/>
            <person name="Peeters S.H."/>
            <person name="Heuer A."/>
            <person name="Rast P."/>
            <person name="Oberbeckmann S."/>
            <person name="Bunk B."/>
            <person name="Jeske O."/>
            <person name="Meyerdierks A."/>
            <person name="Storesund J.E."/>
            <person name="Kallscheuer N."/>
            <person name="Luecker S."/>
            <person name="Lage O.M."/>
            <person name="Pohl T."/>
            <person name="Merkel B.J."/>
            <person name="Hornburger P."/>
            <person name="Mueller R.-W."/>
            <person name="Bruemmer F."/>
            <person name="Labrenz M."/>
            <person name="Spormann A.M."/>
            <person name="Op Den Camp H."/>
            <person name="Overmann J."/>
            <person name="Amann R."/>
            <person name="Jetten M.S.M."/>
            <person name="Mascher T."/>
            <person name="Medema M.H."/>
            <person name="Devos D.P."/>
            <person name="Kaster A.-K."/>
            <person name="Ovreas L."/>
            <person name="Rohde M."/>
            <person name="Galperin M.Y."/>
            <person name="Jogler C."/>
        </authorList>
    </citation>
    <scope>NUCLEOTIDE SEQUENCE [LARGE SCALE GENOMIC DNA]</scope>
    <source>
        <strain evidence="4 5">Pla52o</strain>
    </source>
</reference>
<accession>A0A5C6CA81</accession>
<dbReference type="InterPro" id="IPR009078">
    <property type="entry name" value="Ferritin-like_SF"/>
</dbReference>
<evidence type="ECO:0000256" key="1">
    <source>
        <dbReference type="ARBA" id="ARBA00009497"/>
    </source>
</evidence>
<dbReference type="EMBL" id="SJPT01000006">
    <property type="protein sequence ID" value="TWU21613.1"/>
    <property type="molecule type" value="Genomic_DNA"/>
</dbReference>
<proteinExistence type="inferred from homology"/>
<dbReference type="Gene3D" id="1.20.1260.10">
    <property type="match status" value="1"/>
</dbReference>
<feature type="domain" description="Ferritin/DPS" evidence="3">
    <location>
        <begin position="25"/>
        <end position="160"/>
    </location>
</feature>
<name>A0A5C6CA81_9BACT</name>
<dbReference type="CDD" id="cd01043">
    <property type="entry name" value="DPS"/>
    <property type="match status" value="1"/>
</dbReference>
<gene>
    <name evidence="4" type="primary">ftpA</name>
    <name evidence="4" type="ORF">Pla52o_38000</name>
</gene>
<protein>
    <submittedName>
        <fullName evidence="4">Fine tangled pili major subunit</fullName>
    </submittedName>
</protein>
<dbReference type="PRINTS" id="PR01346">
    <property type="entry name" value="HELNAPAPROT"/>
</dbReference>
<sequence>MVTASKTEFKRDILKSDANDDVTSLLQRNLVNLIDLALVMKQAHWNVVGRNFRSIHLQLDEIIASVRDASDEVAERISTLGIAPDGRAETVASQSELADYPRDFVKVPETIELVANATKTTIDSLRSAIEKLGDLDPISEDMCIGISASLEKHLWMLQAQEID</sequence>
<dbReference type="Proteomes" id="UP000316304">
    <property type="component" value="Unassembled WGS sequence"/>
</dbReference>
<comment type="similarity">
    <text evidence="1 2">Belongs to the Dps family.</text>
</comment>
<evidence type="ECO:0000313" key="4">
    <source>
        <dbReference type="EMBL" id="TWU21613.1"/>
    </source>
</evidence>
<dbReference type="PANTHER" id="PTHR42932">
    <property type="entry name" value="GENERAL STRESS PROTEIN 20U"/>
    <property type="match status" value="1"/>
</dbReference>
<dbReference type="NCBIfam" id="NF006975">
    <property type="entry name" value="PRK09448.1"/>
    <property type="match status" value="1"/>
</dbReference>
<dbReference type="PANTHER" id="PTHR42932:SF2">
    <property type="entry name" value="DNA PROTECTION DURING STARVATION PROTEIN 1"/>
    <property type="match status" value="1"/>
</dbReference>
<evidence type="ECO:0000256" key="2">
    <source>
        <dbReference type="RuleBase" id="RU003875"/>
    </source>
</evidence>
<evidence type="ECO:0000313" key="5">
    <source>
        <dbReference type="Proteomes" id="UP000316304"/>
    </source>
</evidence>
<dbReference type="Pfam" id="PF00210">
    <property type="entry name" value="Ferritin"/>
    <property type="match status" value="1"/>
</dbReference>
<organism evidence="4 5">
    <name type="scientific">Novipirellula galeiformis</name>
    <dbReference type="NCBI Taxonomy" id="2528004"/>
    <lineage>
        <taxon>Bacteria</taxon>
        <taxon>Pseudomonadati</taxon>
        <taxon>Planctomycetota</taxon>
        <taxon>Planctomycetia</taxon>
        <taxon>Pirellulales</taxon>
        <taxon>Pirellulaceae</taxon>
        <taxon>Novipirellula</taxon>
    </lineage>
</organism>
<dbReference type="PIRSF" id="PIRSF005900">
    <property type="entry name" value="Dps"/>
    <property type="match status" value="1"/>
</dbReference>
<dbReference type="RefSeq" id="WP_146595913.1">
    <property type="nucleotide sequence ID" value="NZ_SJPT01000006.1"/>
</dbReference>
<dbReference type="InterPro" id="IPR012347">
    <property type="entry name" value="Ferritin-like"/>
</dbReference>
<keyword evidence="5" id="KW-1185">Reference proteome</keyword>
<dbReference type="InterPro" id="IPR002177">
    <property type="entry name" value="DPS_DNA-bd"/>
</dbReference>
<dbReference type="AlphaFoldDB" id="A0A5C6CA81"/>
<comment type="caution">
    <text evidence="4">The sequence shown here is derived from an EMBL/GenBank/DDBJ whole genome shotgun (WGS) entry which is preliminary data.</text>
</comment>